<keyword evidence="2" id="KW-1185">Reference proteome</keyword>
<dbReference type="OrthoDB" id="3046437at2759"/>
<protein>
    <recommendedName>
        <fullName evidence="3">F-box domain-containing protein</fullName>
    </recommendedName>
</protein>
<dbReference type="Gene3D" id="3.80.10.10">
    <property type="entry name" value="Ribonuclease Inhibitor"/>
    <property type="match status" value="1"/>
</dbReference>
<evidence type="ECO:0000313" key="2">
    <source>
        <dbReference type="Proteomes" id="UP000298030"/>
    </source>
</evidence>
<comment type="caution">
    <text evidence="1">The sequence shown here is derived from an EMBL/GenBank/DDBJ whole genome shotgun (WGS) entry which is preliminary data.</text>
</comment>
<dbReference type="InterPro" id="IPR032675">
    <property type="entry name" value="LRR_dom_sf"/>
</dbReference>
<organism evidence="1 2">
    <name type="scientific">Coprinellus micaceus</name>
    <name type="common">Glistening ink-cap mushroom</name>
    <name type="synonym">Coprinus micaceus</name>
    <dbReference type="NCBI Taxonomy" id="71717"/>
    <lineage>
        <taxon>Eukaryota</taxon>
        <taxon>Fungi</taxon>
        <taxon>Dikarya</taxon>
        <taxon>Basidiomycota</taxon>
        <taxon>Agaricomycotina</taxon>
        <taxon>Agaricomycetes</taxon>
        <taxon>Agaricomycetidae</taxon>
        <taxon>Agaricales</taxon>
        <taxon>Agaricineae</taxon>
        <taxon>Psathyrellaceae</taxon>
        <taxon>Coprinellus</taxon>
    </lineage>
</organism>
<accession>A0A4Y7SY09</accession>
<dbReference type="STRING" id="71717.A0A4Y7SY09"/>
<proteinExistence type="predicted"/>
<sequence length="565" mass="62043">MPVAVHARPPRPLPASLKRKLISQATCEPASTRASITQLPTTALTSIFLSAALENPCRTYIDPTLLSKQSKTTILSLSHVDPLWRAISLNIPELWLHLLISELDADVNEAEYPLYRRKEWLRELFRRSDPLSIDVGGSGYNYLPRDPELVGLELENLHRIRTYRVSLDERGWETLSSCLDESAEVLESVSLAFKPSVFKAPSRFDPGESLAPVPQLPKSIFHGFAPRLSKLSLRGCLPSSGDFSSPLLSNLKSLTVSQVSGPGVPTADRWISYLSTMPRLEHLALEDGAVALRRKQKRNSNPGPVTSAASLQSLCTLTLEGRVEAVGSILARLAFPDQCALSIKCCDVEEGEGAVDVVLRTFSRGFEGVATGEDAVRLLSLKADHGIMQVSDGTRNRRLEVLMTNSHAEPQSIPLWQTLLSRLLVSIPLTIASFTTLEVLLPFIPQALTKSLAGACQLERLKEQHTVGMSPSLSNSNHDSSFITKSDSLSALSPLPILPALHTLHFSSLDAFAGVKWDAVRGFLKWRALGWRAIRLVQAPMSGYGLLRDVEETFEALNVSIIYVH</sequence>
<evidence type="ECO:0000313" key="1">
    <source>
        <dbReference type="EMBL" id="TEB26753.1"/>
    </source>
</evidence>
<dbReference type="Proteomes" id="UP000298030">
    <property type="component" value="Unassembled WGS sequence"/>
</dbReference>
<dbReference type="AlphaFoldDB" id="A0A4Y7SY09"/>
<evidence type="ECO:0008006" key="3">
    <source>
        <dbReference type="Google" id="ProtNLM"/>
    </source>
</evidence>
<gene>
    <name evidence="1" type="ORF">FA13DRAFT_1737174</name>
</gene>
<name>A0A4Y7SY09_COPMI</name>
<reference evidence="1 2" key="1">
    <citation type="journal article" date="2019" name="Nat. Ecol. Evol.">
        <title>Megaphylogeny resolves global patterns of mushroom evolution.</title>
        <authorList>
            <person name="Varga T."/>
            <person name="Krizsan K."/>
            <person name="Foldi C."/>
            <person name="Dima B."/>
            <person name="Sanchez-Garcia M."/>
            <person name="Sanchez-Ramirez S."/>
            <person name="Szollosi G.J."/>
            <person name="Szarkandi J.G."/>
            <person name="Papp V."/>
            <person name="Albert L."/>
            <person name="Andreopoulos W."/>
            <person name="Angelini C."/>
            <person name="Antonin V."/>
            <person name="Barry K.W."/>
            <person name="Bougher N.L."/>
            <person name="Buchanan P."/>
            <person name="Buyck B."/>
            <person name="Bense V."/>
            <person name="Catcheside P."/>
            <person name="Chovatia M."/>
            <person name="Cooper J."/>
            <person name="Damon W."/>
            <person name="Desjardin D."/>
            <person name="Finy P."/>
            <person name="Geml J."/>
            <person name="Haridas S."/>
            <person name="Hughes K."/>
            <person name="Justo A."/>
            <person name="Karasinski D."/>
            <person name="Kautmanova I."/>
            <person name="Kiss B."/>
            <person name="Kocsube S."/>
            <person name="Kotiranta H."/>
            <person name="LaButti K.M."/>
            <person name="Lechner B.E."/>
            <person name="Liimatainen K."/>
            <person name="Lipzen A."/>
            <person name="Lukacs Z."/>
            <person name="Mihaltcheva S."/>
            <person name="Morgado L.N."/>
            <person name="Niskanen T."/>
            <person name="Noordeloos M.E."/>
            <person name="Ohm R.A."/>
            <person name="Ortiz-Santana B."/>
            <person name="Ovrebo C."/>
            <person name="Racz N."/>
            <person name="Riley R."/>
            <person name="Savchenko A."/>
            <person name="Shiryaev A."/>
            <person name="Soop K."/>
            <person name="Spirin V."/>
            <person name="Szebenyi C."/>
            <person name="Tomsovsky M."/>
            <person name="Tulloss R.E."/>
            <person name="Uehling J."/>
            <person name="Grigoriev I.V."/>
            <person name="Vagvolgyi C."/>
            <person name="Papp T."/>
            <person name="Martin F.M."/>
            <person name="Miettinen O."/>
            <person name="Hibbett D.S."/>
            <person name="Nagy L.G."/>
        </authorList>
    </citation>
    <scope>NUCLEOTIDE SEQUENCE [LARGE SCALE GENOMIC DNA]</scope>
    <source>
        <strain evidence="1 2">FP101781</strain>
    </source>
</reference>
<dbReference type="EMBL" id="QPFP01000046">
    <property type="protein sequence ID" value="TEB26753.1"/>
    <property type="molecule type" value="Genomic_DNA"/>
</dbReference>